<dbReference type="RefSeq" id="WP_138481058.1">
    <property type="nucleotide sequence ID" value="NZ_CP173161.1"/>
</dbReference>
<reference evidence="3 4" key="1">
    <citation type="submission" date="2018-01" db="EMBL/GenBank/DDBJ databases">
        <title>Co-occurrence of chitin degradation, pigmentation and bioactivity in marine Pseudoalteromonas.</title>
        <authorList>
            <person name="Paulsen S."/>
            <person name="Gram L."/>
            <person name="Machado H."/>
        </authorList>
    </citation>
    <scope>NUCLEOTIDE SEQUENCE [LARGE SCALE GENOMIC DNA]</scope>
    <source>
        <strain evidence="3 4">S3663</strain>
    </source>
</reference>
<dbReference type="Pfam" id="PF13473">
    <property type="entry name" value="Cupredoxin_1"/>
    <property type="match status" value="1"/>
</dbReference>
<gene>
    <name evidence="3" type="ORF">C1E24_10090</name>
</gene>
<proteinExistence type="predicted"/>
<name>A0A5R9Q3P8_9GAMM</name>
<comment type="caution">
    <text evidence="3">The sequence shown here is derived from an EMBL/GenBank/DDBJ whole genome shotgun (WGS) entry which is preliminary data.</text>
</comment>
<dbReference type="OrthoDB" id="5958460at2"/>
<evidence type="ECO:0000313" key="4">
    <source>
        <dbReference type="Proteomes" id="UP000309186"/>
    </source>
</evidence>
<dbReference type="Gene3D" id="2.60.40.420">
    <property type="entry name" value="Cupredoxins - blue copper proteins"/>
    <property type="match status" value="1"/>
</dbReference>
<dbReference type="InterPro" id="IPR008972">
    <property type="entry name" value="Cupredoxin"/>
</dbReference>
<organism evidence="3 4">
    <name type="scientific">Pseudoalteromonas phenolica</name>
    <dbReference type="NCBI Taxonomy" id="161398"/>
    <lineage>
        <taxon>Bacteria</taxon>
        <taxon>Pseudomonadati</taxon>
        <taxon>Pseudomonadota</taxon>
        <taxon>Gammaproteobacteria</taxon>
        <taxon>Alteromonadales</taxon>
        <taxon>Pseudoalteromonadaceae</taxon>
        <taxon>Pseudoalteromonas</taxon>
    </lineage>
</organism>
<dbReference type="Proteomes" id="UP000309186">
    <property type="component" value="Unassembled WGS sequence"/>
</dbReference>
<dbReference type="EMBL" id="PPSW01000014">
    <property type="protein sequence ID" value="TLX47146.1"/>
    <property type="molecule type" value="Genomic_DNA"/>
</dbReference>
<sequence>MSLRPLWLSLLLLCSFSSVAKLEEFYIELKDHIFVPERIELPANKKVKLIILNRDTTAEEFDSFDLNREKVLFPNRKAVIFVGPLKPGEYEFFGEFNPDSARGFVVVKEPSDVH</sequence>
<accession>A0A5R9Q3P8</accession>
<dbReference type="SUPFAM" id="SSF49503">
    <property type="entry name" value="Cupredoxins"/>
    <property type="match status" value="1"/>
</dbReference>
<evidence type="ECO:0000259" key="2">
    <source>
        <dbReference type="Pfam" id="PF13473"/>
    </source>
</evidence>
<evidence type="ECO:0000313" key="3">
    <source>
        <dbReference type="EMBL" id="TLX47146.1"/>
    </source>
</evidence>
<feature type="chain" id="PRO_5024365630" evidence="1">
    <location>
        <begin position="21"/>
        <end position="114"/>
    </location>
</feature>
<keyword evidence="1" id="KW-0732">Signal</keyword>
<protein>
    <submittedName>
        <fullName evidence="3">Cupredoxin domain-containing protein</fullName>
    </submittedName>
</protein>
<dbReference type="AlphaFoldDB" id="A0A5R9Q3P8"/>
<feature type="domain" description="EfeO-type cupredoxin-like" evidence="2">
    <location>
        <begin position="7"/>
        <end position="107"/>
    </location>
</feature>
<evidence type="ECO:0000256" key="1">
    <source>
        <dbReference type="SAM" id="SignalP"/>
    </source>
</evidence>
<dbReference type="InterPro" id="IPR028096">
    <property type="entry name" value="EfeO_Cupredoxin"/>
</dbReference>
<feature type="signal peptide" evidence="1">
    <location>
        <begin position="1"/>
        <end position="20"/>
    </location>
</feature>